<comment type="caution">
    <text evidence="2">The sequence shown here is derived from an EMBL/GenBank/DDBJ whole genome shotgun (WGS) entry which is preliminary data.</text>
</comment>
<dbReference type="EMBL" id="JBITYT010000011">
    <property type="protein sequence ID" value="MFI9122581.1"/>
    <property type="molecule type" value="Genomic_DNA"/>
</dbReference>
<reference evidence="2 3" key="1">
    <citation type="submission" date="2024-10" db="EMBL/GenBank/DDBJ databases">
        <title>The Natural Products Discovery Center: Release of the First 8490 Sequenced Strains for Exploring Actinobacteria Biosynthetic Diversity.</title>
        <authorList>
            <person name="Kalkreuter E."/>
            <person name="Kautsar S.A."/>
            <person name="Yang D."/>
            <person name="Bader C.D."/>
            <person name="Teijaro C.N."/>
            <person name="Fluegel L."/>
            <person name="Davis C.M."/>
            <person name="Simpson J.R."/>
            <person name="Lauterbach L."/>
            <person name="Steele A.D."/>
            <person name="Gui C."/>
            <person name="Meng S."/>
            <person name="Li G."/>
            <person name="Viehrig K."/>
            <person name="Ye F."/>
            <person name="Su P."/>
            <person name="Kiefer A.F."/>
            <person name="Nichols A."/>
            <person name="Cepeda A.J."/>
            <person name="Yan W."/>
            <person name="Fan B."/>
            <person name="Jiang Y."/>
            <person name="Adhikari A."/>
            <person name="Zheng C.-J."/>
            <person name="Schuster L."/>
            <person name="Cowan T.M."/>
            <person name="Smanski M.J."/>
            <person name="Chevrette M.G."/>
            <person name="De Carvalho L.P.S."/>
            <person name="Shen B."/>
        </authorList>
    </citation>
    <scope>NUCLEOTIDE SEQUENCE [LARGE SCALE GENOMIC DNA]</scope>
    <source>
        <strain evidence="2 3">NPDC053346</strain>
    </source>
</reference>
<gene>
    <name evidence="2" type="ORF">ACIGW0_24875</name>
</gene>
<evidence type="ECO:0000313" key="2">
    <source>
        <dbReference type="EMBL" id="MFI9122581.1"/>
    </source>
</evidence>
<organism evidence="2 3">
    <name type="scientific">Streptomyces bikiniensis</name>
    <dbReference type="NCBI Taxonomy" id="1896"/>
    <lineage>
        <taxon>Bacteria</taxon>
        <taxon>Bacillati</taxon>
        <taxon>Actinomycetota</taxon>
        <taxon>Actinomycetes</taxon>
        <taxon>Kitasatosporales</taxon>
        <taxon>Streptomycetaceae</taxon>
        <taxon>Streptomyces</taxon>
    </lineage>
</organism>
<accession>A0ABW8D0R1</accession>
<feature type="region of interest" description="Disordered" evidence="1">
    <location>
        <begin position="1"/>
        <end position="37"/>
    </location>
</feature>
<dbReference type="RefSeq" id="WP_399618684.1">
    <property type="nucleotide sequence ID" value="NZ_JBITYT010000011.1"/>
</dbReference>
<dbReference type="InterPro" id="IPR038282">
    <property type="entry name" value="DUF2267_sf"/>
</dbReference>
<dbReference type="Proteomes" id="UP001614391">
    <property type="component" value="Unassembled WGS sequence"/>
</dbReference>
<evidence type="ECO:0000256" key="1">
    <source>
        <dbReference type="SAM" id="MobiDB-lite"/>
    </source>
</evidence>
<keyword evidence="3" id="KW-1185">Reference proteome</keyword>
<protein>
    <submittedName>
        <fullName evidence="2">DUF2267 domain-containing protein</fullName>
    </submittedName>
</protein>
<dbReference type="InterPro" id="IPR018727">
    <property type="entry name" value="DUF2267"/>
</dbReference>
<feature type="compositionally biased region" description="Low complexity" evidence="1">
    <location>
        <begin position="7"/>
        <end position="37"/>
    </location>
</feature>
<evidence type="ECO:0000313" key="3">
    <source>
        <dbReference type="Proteomes" id="UP001614391"/>
    </source>
</evidence>
<name>A0ABW8D0R1_STRBI</name>
<dbReference type="Gene3D" id="1.10.490.110">
    <property type="entry name" value="Uncharacterized conserved protein DUF2267"/>
    <property type="match status" value="1"/>
</dbReference>
<sequence length="185" mass="19346">MTLRTETTTSPTTPAARAVSPTSPASATSVTGSASARGGVSYSGLLERVRYEGAYPTRERAEESVRSVLAALGRQLVGDERVDLAARLPVEAALVLTAQVPVTAPLTGWEFVKDLARRTGGSPATTRWDVGAVLAPVARLAGPELVDRIIGQLPSGYALLFGRAELAPRRRAARPANPFADRGAA</sequence>
<dbReference type="Pfam" id="PF10025">
    <property type="entry name" value="DUF2267"/>
    <property type="match status" value="1"/>
</dbReference>
<proteinExistence type="predicted"/>